<evidence type="ECO:0000256" key="1">
    <source>
        <dbReference type="ARBA" id="ARBA00004370"/>
    </source>
</evidence>
<feature type="transmembrane region" description="Helical" evidence="5">
    <location>
        <begin position="117"/>
        <end position="136"/>
    </location>
</feature>
<feature type="transmembrane region" description="Helical" evidence="5">
    <location>
        <begin position="72"/>
        <end position="89"/>
    </location>
</feature>
<dbReference type="InterPro" id="IPR025423">
    <property type="entry name" value="TMEM205-like"/>
</dbReference>
<dbReference type="AlphaFoldDB" id="A0A6J4IAP2"/>
<feature type="domain" description="TMEM205-like" evidence="6">
    <location>
        <begin position="9"/>
        <end position="99"/>
    </location>
</feature>
<keyword evidence="3 5" id="KW-1133">Transmembrane helix</keyword>
<evidence type="ECO:0000256" key="4">
    <source>
        <dbReference type="ARBA" id="ARBA00023136"/>
    </source>
</evidence>
<accession>A0A6J4IAP2</accession>
<sequence length="137" mass="14207">MILSAVALLAAALLLGGMGFFAAVLAPLIFTRLPAEVAGRFVRSVFPAYYLWIIAAAAVGALALLPLRLPDAIGLGLIAATTLWLRQGLMPRINAMSDAAQAGDAAAKAGFARAHQLSVLVNVAQMLVALVVLLRFA</sequence>
<evidence type="ECO:0000313" key="7">
    <source>
        <dbReference type="EMBL" id="CAA9245093.1"/>
    </source>
</evidence>
<protein>
    <recommendedName>
        <fullName evidence="6">TMEM205-like domain-containing protein</fullName>
    </recommendedName>
</protein>
<dbReference type="GO" id="GO:0016020">
    <property type="term" value="C:membrane"/>
    <property type="evidence" value="ECO:0007669"/>
    <property type="project" value="UniProtKB-SubCell"/>
</dbReference>
<keyword evidence="2 5" id="KW-0812">Transmembrane</keyword>
<dbReference type="EMBL" id="CADCTG010000152">
    <property type="protein sequence ID" value="CAA9245093.1"/>
    <property type="molecule type" value="Genomic_DNA"/>
</dbReference>
<evidence type="ECO:0000256" key="5">
    <source>
        <dbReference type="SAM" id="Phobius"/>
    </source>
</evidence>
<evidence type="ECO:0000256" key="2">
    <source>
        <dbReference type="ARBA" id="ARBA00022692"/>
    </source>
</evidence>
<gene>
    <name evidence="7" type="ORF">AVDCRST_MAG08-1818</name>
</gene>
<dbReference type="Pfam" id="PF13664">
    <property type="entry name" value="DUF4149"/>
    <property type="match status" value="1"/>
</dbReference>
<reference evidence="7" key="1">
    <citation type="submission" date="2020-02" db="EMBL/GenBank/DDBJ databases">
        <authorList>
            <person name="Meier V. D."/>
        </authorList>
    </citation>
    <scope>NUCLEOTIDE SEQUENCE</scope>
    <source>
        <strain evidence="7">AVDCRST_MAG08</strain>
    </source>
</reference>
<feature type="transmembrane region" description="Helical" evidence="5">
    <location>
        <begin position="46"/>
        <end position="65"/>
    </location>
</feature>
<keyword evidence="4 5" id="KW-0472">Membrane</keyword>
<name>A0A6J4IAP2_9PROT</name>
<evidence type="ECO:0000259" key="6">
    <source>
        <dbReference type="Pfam" id="PF13664"/>
    </source>
</evidence>
<proteinExistence type="predicted"/>
<organism evidence="7">
    <name type="scientific">uncultured Acetobacteraceae bacterium</name>
    <dbReference type="NCBI Taxonomy" id="169975"/>
    <lineage>
        <taxon>Bacteria</taxon>
        <taxon>Pseudomonadati</taxon>
        <taxon>Pseudomonadota</taxon>
        <taxon>Alphaproteobacteria</taxon>
        <taxon>Acetobacterales</taxon>
        <taxon>Acetobacteraceae</taxon>
        <taxon>environmental samples</taxon>
    </lineage>
</organism>
<evidence type="ECO:0000256" key="3">
    <source>
        <dbReference type="ARBA" id="ARBA00022989"/>
    </source>
</evidence>
<comment type="subcellular location">
    <subcellularLocation>
        <location evidence="1">Membrane</location>
    </subcellularLocation>
</comment>